<reference evidence="5 6" key="1">
    <citation type="journal article" date="2018" name="Nat. Biotechnol.">
        <title>A standardized bacterial taxonomy based on genome phylogeny substantially revises the tree of life.</title>
        <authorList>
            <person name="Parks D.H."/>
            <person name="Chuvochina M."/>
            <person name="Waite D.W."/>
            <person name="Rinke C."/>
            <person name="Skarshewski A."/>
            <person name="Chaumeil P.A."/>
            <person name="Hugenholtz P."/>
        </authorList>
    </citation>
    <scope>NUCLEOTIDE SEQUENCE [LARGE SCALE GENOMIC DNA]</scope>
    <source>
        <strain evidence="5">UBA8781</strain>
    </source>
</reference>
<feature type="coiled-coil region" evidence="3">
    <location>
        <begin position="262"/>
        <end position="368"/>
    </location>
</feature>
<dbReference type="RefSeq" id="WP_084001532.1">
    <property type="nucleotide sequence ID" value="NZ_DF967965.1"/>
</dbReference>
<keyword evidence="3" id="KW-0175">Coiled coil</keyword>
<dbReference type="STRING" id="229919.GCA_001050195_02978"/>
<dbReference type="InterPro" id="IPR003594">
    <property type="entry name" value="HATPase_dom"/>
</dbReference>
<keyword evidence="1" id="KW-0547">Nucleotide-binding</keyword>
<dbReference type="PANTHER" id="PTHR43790:SF8">
    <property type="entry name" value="SUGAR ABC TRANSPORTER ATP-BINDING PROTEIN"/>
    <property type="match status" value="1"/>
</dbReference>
<dbReference type="Pfam" id="PF02518">
    <property type="entry name" value="HATPase_c"/>
    <property type="match status" value="1"/>
</dbReference>
<dbReference type="InterPro" id="IPR003439">
    <property type="entry name" value="ABC_transporter-like_ATP-bd"/>
</dbReference>
<dbReference type="InterPro" id="IPR011712">
    <property type="entry name" value="Sig_transdc_His_kin_sub3_dim/P"/>
</dbReference>
<comment type="caution">
    <text evidence="5">The sequence shown here is derived from an EMBL/GenBank/DDBJ whole genome shotgun (WGS) entry which is preliminary data.</text>
</comment>
<dbReference type="Pfam" id="PF00005">
    <property type="entry name" value="ABC_tran"/>
    <property type="match status" value="1"/>
</dbReference>
<gene>
    <name evidence="5" type="ORF">DEQ80_04195</name>
</gene>
<dbReference type="InterPro" id="IPR050107">
    <property type="entry name" value="ABC_carbohydrate_import_ATPase"/>
</dbReference>
<dbReference type="InterPro" id="IPR036890">
    <property type="entry name" value="HATPase_C_sf"/>
</dbReference>
<dbReference type="Proteomes" id="UP000264141">
    <property type="component" value="Unassembled WGS sequence"/>
</dbReference>
<dbReference type="EMBL" id="DPBP01000020">
    <property type="protein sequence ID" value="HCE17040.1"/>
    <property type="molecule type" value="Genomic_DNA"/>
</dbReference>
<dbReference type="SUPFAM" id="SSF52540">
    <property type="entry name" value="P-loop containing nucleoside triphosphate hydrolases"/>
    <property type="match status" value="1"/>
</dbReference>
<name>A0A3D1JEM2_9CHLR</name>
<protein>
    <submittedName>
        <fullName evidence="5">ABC transporter</fullName>
    </submittedName>
</protein>
<dbReference type="Gene3D" id="3.40.50.300">
    <property type="entry name" value="P-loop containing nucleotide triphosphate hydrolases"/>
    <property type="match status" value="1"/>
</dbReference>
<keyword evidence="2" id="KW-0067">ATP-binding</keyword>
<evidence type="ECO:0000313" key="5">
    <source>
        <dbReference type="EMBL" id="HCE17040.1"/>
    </source>
</evidence>
<dbReference type="GO" id="GO:0016020">
    <property type="term" value="C:membrane"/>
    <property type="evidence" value="ECO:0007669"/>
    <property type="project" value="InterPro"/>
</dbReference>
<dbReference type="GO" id="GO:0000155">
    <property type="term" value="F:phosphorelay sensor kinase activity"/>
    <property type="evidence" value="ECO:0007669"/>
    <property type="project" value="InterPro"/>
</dbReference>
<evidence type="ECO:0000259" key="4">
    <source>
        <dbReference type="PROSITE" id="PS50893"/>
    </source>
</evidence>
<evidence type="ECO:0000256" key="3">
    <source>
        <dbReference type="SAM" id="Coils"/>
    </source>
</evidence>
<organism evidence="5 6">
    <name type="scientific">Anaerolinea thermolimosa</name>
    <dbReference type="NCBI Taxonomy" id="229919"/>
    <lineage>
        <taxon>Bacteria</taxon>
        <taxon>Bacillati</taxon>
        <taxon>Chloroflexota</taxon>
        <taxon>Anaerolineae</taxon>
        <taxon>Anaerolineales</taxon>
        <taxon>Anaerolineaceae</taxon>
        <taxon>Anaerolinea</taxon>
    </lineage>
</organism>
<sequence length="533" mass="59673">MNARVELLGVSNLSKYYGAVAALEGVSFSIEPGEVLGVVGQRGAGKTTLFHLLGGVIQPSGGEITFEGRRVAFRTPADAQKLGIEMVHQSPQLAENLDVLHNVFLGREIASSRFLRKPDLGAMLEKAREVFTALGAPIELIYERMPDLSDEQRQIVALARAFCRPSRLLLLDDPLPSLSYERQLKLLERIKELSLQNVAVILSSDDLNHIFSVTDRILVLYRGNPARVRLTSETTPREIVELIVGSSRQEQVTPVIWAFENYHAAQQQAEELRRHQQQLQESLEAQDSLNRQLIERMRDQMEALDRLNIALQEANRRLMTEREAERKALAQDLHDQIIQDLLSYNYDLEEAQNQLTDEEQRQNLAKIRDGIRQVVSSLRQICSDLRPPTIDSHGLSAAIRSLAHQWEEQNGIQVQLKIDPNLGRMPEPIELSVFRIIQEGLRNVRKHAKATLVKLSLRRTPTASLVVQLADNGQGLLRPVDLVALSQEKHFGLVGISERVSLLGGTMKVNSSPGGGLELIIEIPSPYPSSTMN</sequence>
<accession>A0A3D1JEM2</accession>
<proteinExistence type="predicted"/>
<feature type="domain" description="ABC transporter" evidence="4">
    <location>
        <begin position="8"/>
        <end position="247"/>
    </location>
</feature>
<dbReference type="SUPFAM" id="SSF55874">
    <property type="entry name" value="ATPase domain of HSP90 chaperone/DNA topoisomerase II/histidine kinase"/>
    <property type="match status" value="1"/>
</dbReference>
<dbReference type="AlphaFoldDB" id="A0A3D1JEM2"/>
<dbReference type="GO" id="GO:0046983">
    <property type="term" value="F:protein dimerization activity"/>
    <property type="evidence" value="ECO:0007669"/>
    <property type="project" value="InterPro"/>
</dbReference>
<dbReference type="GO" id="GO:0016887">
    <property type="term" value="F:ATP hydrolysis activity"/>
    <property type="evidence" value="ECO:0007669"/>
    <property type="project" value="InterPro"/>
</dbReference>
<dbReference type="SMART" id="SM00382">
    <property type="entry name" value="AAA"/>
    <property type="match status" value="1"/>
</dbReference>
<dbReference type="OrthoDB" id="138173at2"/>
<dbReference type="PANTHER" id="PTHR43790">
    <property type="entry name" value="CARBOHYDRATE TRANSPORT ATP-BINDING PROTEIN MG119-RELATED"/>
    <property type="match status" value="1"/>
</dbReference>
<dbReference type="Gene3D" id="1.20.5.1930">
    <property type="match status" value="1"/>
</dbReference>
<dbReference type="Pfam" id="PF07730">
    <property type="entry name" value="HisKA_3"/>
    <property type="match status" value="1"/>
</dbReference>
<dbReference type="CDD" id="cd16917">
    <property type="entry name" value="HATPase_UhpB-NarQ-NarX-like"/>
    <property type="match status" value="1"/>
</dbReference>
<dbReference type="InterPro" id="IPR003593">
    <property type="entry name" value="AAA+_ATPase"/>
</dbReference>
<evidence type="ECO:0000256" key="1">
    <source>
        <dbReference type="ARBA" id="ARBA00022741"/>
    </source>
</evidence>
<evidence type="ECO:0000256" key="2">
    <source>
        <dbReference type="ARBA" id="ARBA00022840"/>
    </source>
</evidence>
<dbReference type="Gene3D" id="3.30.565.10">
    <property type="entry name" value="Histidine kinase-like ATPase, C-terminal domain"/>
    <property type="match status" value="1"/>
</dbReference>
<evidence type="ECO:0000313" key="6">
    <source>
        <dbReference type="Proteomes" id="UP000264141"/>
    </source>
</evidence>
<dbReference type="InterPro" id="IPR027417">
    <property type="entry name" value="P-loop_NTPase"/>
</dbReference>
<dbReference type="PROSITE" id="PS50893">
    <property type="entry name" value="ABC_TRANSPORTER_2"/>
    <property type="match status" value="1"/>
</dbReference>
<dbReference type="GO" id="GO:0005524">
    <property type="term" value="F:ATP binding"/>
    <property type="evidence" value="ECO:0007669"/>
    <property type="project" value="UniProtKB-KW"/>
</dbReference>